<feature type="domain" description="Pseudouridine synthase I TruA alpha/beta" evidence="8">
    <location>
        <begin position="143"/>
        <end position="245"/>
    </location>
</feature>
<keyword evidence="10" id="KW-1185">Reference proteome</keyword>
<evidence type="ECO:0000256" key="4">
    <source>
        <dbReference type="HAMAP-Rule" id="MF_00171"/>
    </source>
</evidence>
<organism evidence="9 10">
    <name type="scientific">Robbsia andropogonis</name>
    <dbReference type="NCBI Taxonomy" id="28092"/>
    <lineage>
        <taxon>Bacteria</taxon>
        <taxon>Pseudomonadati</taxon>
        <taxon>Pseudomonadota</taxon>
        <taxon>Betaproteobacteria</taxon>
        <taxon>Burkholderiales</taxon>
        <taxon>Burkholderiaceae</taxon>
        <taxon>Robbsia</taxon>
    </lineage>
</organism>
<dbReference type="EC" id="5.4.99.12" evidence="4"/>
<dbReference type="SUPFAM" id="SSF55120">
    <property type="entry name" value="Pseudouridine synthase"/>
    <property type="match status" value="1"/>
</dbReference>
<dbReference type="GO" id="GO:0003723">
    <property type="term" value="F:RNA binding"/>
    <property type="evidence" value="ECO:0007669"/>
    <property type="project" value="InterPro"/>
</dbReference>
<dbReference type="PANTHER" id="PTHR11142:SF0">
    <property type="entry name" value="TRNA PSEUDOURIDINE SYNTHASE-LIKE 1"/>
    <property type="match status" value="1"/>
</dbReference>
<dbReference type="Proteomes" id="UP000033618">
    <property type="component" value="Unassembled WGS sequence"/>
</dbReference>
<feature type="active site" description="Nucleophile" evidence="4 5">
    <location>
        <position position="52"/>
    </location>
</feature>
<comment type="catalytic activity">
    <reaction evidence="4 7">
        <text>uridine(38/39/40) in tRNA = pseudouridine(38/39/40) in tRNA</text>
        <dbReference type="Rhea" id="RHEA:22376"/>
        <dbReference type="Rhea" id="RHEA-COMP:10085"/>
        <dbReference type="Rhea" id="RHEA-COMP:10087"/>
        <dbReference type="ChEBI" id="CHEBI:65314"/>
        <dbReference type="ChEBI" id="CHEBI:65315"/>
        <dbReference type="EC" id="5.4.99.12"/>
    </reaction>
</comment>
<evidence type="ECO:0000259" key="8">
    <source>
        <dbReference type="Pfam" id="PF01416"/>
    </source>
</evidence>
<comment type="subunit">
    <text evidence="4">Homodimer.</text>
</comment>
<dbReference type="FunFam" id="3.30.70.580:FF:000001">
    <property type="entry name" value="tRNA pseudouridine synthase A"/>
    <property type="match status" value="1"/>
</dbReference>
<comment type="caution">
    <text evidence="4">Lacks conserved residue(s) required for the propagation of feature annotation.</text>
</comment>
<evidence type="ECO:0000313" key="9">
    <source>
        <dbReference type="EMBL" id="KKB64102.1"/>
    </source>
</evidence>
<dbReference type="PIRSF" id="PIRSF001430">
    <property type="entry name" value="tRNA_psdUrid_synth"/>
    <property type="match status" value="1"/>
</dbReference>
<protein>
    <recommendedName>
        <fullName evidence="4">tRNA pseudouridine synthase A</fullName>
        <ecNumber evidence="4">5.4.99.12</ecNumber>
    </recommendedName>
    <alternativeName>
        <fullName evidence="4">tRNA pseudouridine(38-40) synthase</fullName>
    </alternativeName>
    <alternativeName>
        <fullName evidence="4">tRNA pseudouridylate synthase I</fullName>
    </alternativeName>
    <alternativeName>
        <fullName evidence="4">tRNA-uridine isomerase I</fullName>
    </alternativeName>
</protein>
<dbReference type="OrthoDB" id="9811823at2"/>
<dbReference type="Gene3D" id="3.30.70.660">
    <property type="entry name" value="Pseudouridine synthase I, catalytic domain, C-terminal subdomain"/>
    <property type="match status" value="1"/>
</dbReference>
<dbReference type="PANTHER" id="PTHR11142">
    <property type="entry name" value="PSEUDOURIDYLATE SYNTHASE"/>
    <property type="match status" value="1"/>
</dbReference>
<reference evidence="9 10" key="1">
    <citation type="submission" date="2015-03" db="EMBL/GenBank/DDBJ databases">
        <title>Draft Genome Sequence of Burkholderia andropogonis type strain ICMP2807, isolated from Sorghum bicolor.</title>
        <authorList>
            <person name="Lopes-Santos L."/>
            <person name="Castro D.B."/>
            <person name="Ottoboni L.M."/>
            <person name="Park D."/>
            <person name="Weirc B.S."/>
            <person name="Destefano S.A."/>
        </authorList>
    </citation>
    <scope>NUCLEOTIDE SEQUENCE [LARGE SCALE GENOMIC DNA]</scope>
    <source>
        <strain evidence="9 10">ICMP2807</strain>
    </source>
</reference>
<evidence type="ECO:0000256" key="2">
    <source>
        <dbReference type="ARBA" id="ARBA00022694"/>
    </source>
</evidence>
<dbReference type="InterPro" id="IPR020103">
    <property type="entry name" value="PsdUridine_synth_cat_dom_sf"/>
</dbReference>
<dbReference type="STRING" id="28092.WM40_07845"/>
<comment type="similarity">
    <text evidence="1 4 7">Belongs to the tRNA pseudouridine synthase TruA family.</text>
</comment>
<dbReference type="InterPro" id="IPR020094">
    <property type="entry name" value="TruA/RsuA/RluB/E/F_N"/>
</dbReference>
<gene>
    <name evidence="4" type="primary">truA</name>
    <name evidence="9" type="ORF">WM40_07845</name>
</gene>
<feature type="binding site" evidence="4 6">
    <location>
        <position position="110"/>
    </location>
    <ligand>
        <name>substrate</name>
    </ligand>
</feature>
<evidence type="ECO:0000256" key="3">
    <source>
        <dbReference type="ARBA" id="ARBA00023235"/>
    </source>
</evidence>
<dbReference type="GO" id="GO:0160147">
    <property type="term" value="F:tRNA pseudouridine(38-40) synthase activity"/>
    <property type="evidence" value="ECO:0007669"/>
    <property type="project" value="UniProtKB-EC"/>
</dbReference>
<dbReference type="CDD" id="cd02570">
    <property type="entry name" value="PseudoU_synth_EcTruA"/>
    <property type="match status" value="1"/>
</dbReference>
<dbReference type="InterPro" id="IPR001406">
    <property type="entry name" value="PsdUridine_synth_TruA"/>
</dbReference>
<sequence>MVRIAAGVEYDGSRFHGWQSQPNRETVQGAVEAALSTFTQAPVKVTTAGRTDTGVHALNQVIHFDSAARRSDFSWVRGVNAHLPPGVAIQWAKPVPETFNARFSAFERSYDYVIFQHAVKPTLLAGRVGWVHTPLDVAAMRAAATRLLGEHDFSSFRSSECQAKSPIKTMKQADVVQHGDFIHFRFTASAFLHHMVRNLVGSLVAIGRGRYAPEWVDELLVVRNRQCAAPTFMPDGLYLTRVGYPAEFEMPAPSVAARPGAWRWPD</sequence>
<evidence type="ECO:0000256" key="5">
    <source>
        <dbReference type="PIRSR" id="PIRSR001430-1"/>
    </source>
</evidence>
<dbReference type="HAMAP" id="MF_00171">
    <property type="entry name" value="TruA"/>
    <property type="match status" value="1"/>
</dbReference>
<dbReference type="InterPro" id="IPR020095">
    <property type="entry name" value="PsdUridine_synth_TruA_C"/>
</dbReference>
<dbReference type="Pfam" id="PF01416">
    <property type="entry name" value="PseudoU_synth_1"/>
    <property type="match status" value="2"/>
</dbReference>
<evidence type="ECO:0000256" key="6">
    <source>
        <dbReference type="PIRSR" id="PIRSR001430-2"/>
    </source>
</evidence>
<dbReference type="Gene3D" id="3.30.70.580">
    <property type="entry name" value="Pseudouridine synthase I, catalytic domain, N-terminal subdomain"/>
    <property type="match status" value="1"/>
</dbReference>
<evidence type="ECO:0000256" key="7">
    <source>
        <dbReference type="RuleBase" id="RU003792"/>
    </source>
</evidence>
<evidence type="ECO:0000313" key="10">
    <source>
        <dbReference type="Proteomes" id="UP000033618"/>
    </source>
</evidence>
<keyword evidence="2 4" id="KW-0819">tRNA processing</keyword>
<feature type="domain" description="Pseudouridine synthase I TruA alpha/beta" evidence="8">
    <location>
        <begin position="8"/>
        <end position="103"/>
    </location>
</feature>
<comment type="caution">
    <text evidence="9">The sequence shown here is derived from an EMBL/GenBank/DDBJ whole genome shotgun (WGS) entry which is preliminary data.</text>
</comment>
<dbReference type="NCBIfam" id="TIGR00071">
    <property type="entry name" value="hisT_truA"/>
    <property type="match status" value="1"/>
</dbReference>
<dbReference type="GO" id="GO:0031119">
    <property type="term" value="P:tRNA pseudouridine synthesis"/>
    <property type="evidence" value="ECO:0007669"/>
    <property type="project" value="UniProtKB-UniRule"/>
</dbReference>
<keyword evidence="3 4" id="KW-0413">Isomerase</keyword>
<proteinExistence type="inferred from homology"/>
<accession>A0A0F5K3K2</accession>
<evidence type="ECO:0000256" key="1">
    <source>
        <dbReference type="ARBA" id="ARBA00009375"/>
    </source>
</evidence>
<dbReference type="InterPro" id="IPR020097">
    <property type="entry name" value="PsdUridine_synth_TruA_a/b_dom"/>
</dbReference>
<dbReference type="EMBL" id="LAQU01000006">
    <property type="protein sequence ID" value="KKB64102.1"/>
    <property type="molecule type" value="Genomic_DNA"/>
</dbReference>
<comment type="function">
    <text evidence="4">Formation of pseudouridine at positions 38, 39 and 40 in the anticodon stem and loop of transfer RNAs.</text>
</comment>
<dbReference type="PATRIC" id="fig|28092.6.peg.1861"/>
<name>A0A0F5K3K2_9BURK</name>
<dbReference type="AlphaFoldDB" id="A0A0F5K3K2"/>